<reference evidence="1" key="1">
    <citation type="submission" date="2020-09" db="EMBL/GenBank/DDBJ databases">
        <authorList>
            <person name="Kim M.K."/>
        </authorList>
    </citation>
    <scope>NUCLEOTIDE SEQUENCE</scope>
    <source>
        <strain evidence="1">BT704</strain>
    </source>
</reference>
<dbReference type="Proteomes" id="UP000653797">
    <property type="component" value="Unassembled WGS sequence"/>
</dbReference>
<proteinExistence type="predicted"/>
<comment type="caution">
    <text evidence="1">The sequence shown here is derived from an EMBL/GenBank/DDBJ whole genome shotgun (WGS) entry which is preliminary data.</text>
</comment>
<accession>A0A927B0N5</accession>
<dbReference type="Pfam" id="PF13585">
    <property type="entry name" value="CHU_C"/>
    <property type="match status" value="1"/>
</dbReference>
<dbReference type="RefSeq" id="WP_191038883.1">
    <property type="nucleotide sequence ID" value="NZ_JACXAA010000003.1"/>
</dbReference>
<organism evidence="1 2">
    <name type="scientific">Spirosoma validum</name>
    <dbReference type="NCBI Taxonomy" id="2771355"/>
    <lineage>
        <taxon>Bacteria</taxon>
        <taxon>Pseudomonadati</taxon>
        <taxon>Bacteroidota</taxon>
        <taxon>Cytophagia</taxon>
        <taxon>Cytophagales</taxon>
        <taxon>Cytophagaceae</taxon>
        <taxon>Spirosoma</taxon>
    </lineage>
</organism>
<keyword evidence="2" id="KW-1185">Reference proteome</keyword>
<dbReference type="InterPro" id="IPR026341">
    <property type="entry name" value="T9SS_type_B"/>
</dbReference>
<evidence type="ECO:0000313" key="1">
    <source>
        <dbReference type="EMBL" id="MBD2753255.1"/>
    </source>
</evidence>
<protein>
    <submittedName>
        <fullName evidence="1">Gliding motility-associated C-terminal domain-containing protein</fullName>
    </submittedName>
</protein>
<dbReference type="AlphaFoldDB" id="A0A927B0N5"/>
<sequence>MTRFPGYSRCDNLRSWYSTGNPTSSNTGKQTYTSTFTRTFNLLLLCSYVSLRSVFAQSIDCTNIGFELGTTQGWTLSTGRVLDKNAQTVFYDEVPGTFDNGHLITKLSDGNDPNIKQTPIPMVAPGSKYSIRIGNAKGGARFDRIRATMLVTPDNSLFQYKFAVVLQDPNHAVFQQPAFSLRITNANGQPAGCGYYEVTAAKKIDGFMDQGALRYRNWTTGAIDLKQYVGQTLTIEVTTNDCTESGHYGYAYFDAQCLKSEVIASSPCPSPGSDLTLTAPDGFESYLWNTGQTTRAIIVKPKEADRYSVKVRPFSSLNNACDFNIDYTVPPLQKPYSHTATICEGEGYVVGDTTYRTSGTFTRRVKRIGQPCDSVVVATIQVKPMARHSQRVSICEGEGFIVGDTTYRTAGTFVRRIARDKQHCDSIVTTTITVIPLSRHSQRIVICEGDSLAVGKSVYRTAGTYVDRIPRTAPLCDSIVTTTLAISAYTVELPTLIKLNTGDSIQLKPRIRPAGNYTYQWSPADGLSCTTCPEPWAKPATATTYSLTVSAVDAPCHEYAQVMVEVDLACGIFVPDAFTPNKDPRNPIFELFGGPCAILVNELLIYDRWGEVIYRRTDFPISDRTTGWDGTYNGNPVPPGTYGYQIRYEYGKKQLDQKRGKVVLIR</sequence>
<evidence type="ECO:0000313" key="2">
    <source>
        <dbReference type="Proteomes" id="UP000653797"/>
    </source>
</evidence>
<gene>
    <name evidence="1" type="ORF">IC230_10175</name>
</gene>
<dbReference type="NCBIfam" id="TIGR04131">
    <property type="entry name" value="Bac_Flav_CTERM"/>
    <property type="match status" value="1"/>
</dbReference>
<name>A0A927B0N5_9BACT</name>
<dbReference type="EMBL" id="JACXAA010000003">
    <property type="protein sequence ID" value="MBD2753255.1"/>
    <property type="molecule type" value="Genomic_DNA"/>
</dbReference>